<feature type="region of interest" description="Disordered" evidence="1">
    <location>
        <begin position="385"/>
        <end position="407"/>
    </location>
</feature>
<proteinExistence type="predicted"/>
<gene>
    <name evidence="3" type="ORF">JOF57_004649</name>
</gene>
<feature type="transmembrane region" description="Helical" evidence="2">
    <location>
        <begin position="187"/>
        <end position="206"/>
    </location>
</feature>
<comment type="caution">
    <text evidence="3">The sequence shown here is derived from an EMBL/GenBank/DDBJ whole genome shotgun (WGS) entry which is preliminary data.</text>
</comment>
<protein>
    <recommendedName>
        <fullName evidence="5">DoxX family protein</fullName>
    </recommendedName>
</protein>
<dbReference type="RefSeq" id="WP_407666595.1">
    <property type="nucleotide sequence ID" value="NZ_JAGIOP010000002.1"/>
</dbReference>
<reference evidence="3 4" key="1">
    <citation type="submission" date="2021-03" db="EMBL/GenBank/DDBJ databases">
        <title>Sequencing the genomes of 1000 actinobacteria strains.</title>
        <authorList>
            <person name="Klenk H.-P."/>
        </authorList>
    </citation>
    <scope>NUCLEOTIDE SEQUENCE [LARGE SCALE GENOMIC DNA]</scope>
    <source>
        <strain evidence="3 4">DSM 46713</strain>
    </source>
</reference>
<name>A0ABS4ZZX1_9MYCO</name>
<keyword evidence="2" id="KW-1133">Transmembrane helix</keyword>
<keyword evidence="2" id="KW-0472">Membrane</keyword>
<feature type="transmembrane region" description="Helical" evidence="2">
    <location>
        <begin position="237"/>
        <end position="254"/>
    </location>
</feature>
<keyword evidence="2" id="KW-0812">Transmembrane</keyword>
<feature type="transmembrane region" description="Helical" evidence="2">
    <location>
        <begin position="97"/>
        <end position="117"/>
    </location>
</feature>
<evidence type="ECO:0000256" key="2">
    <source>
        <dbReference type="SAM" id="Phobius"/>
    </source>
</evidence>
<feature type="transmembrane region" description="Helical" evidence="2">
    <location>
        <begin position="29"/>
        <end position="49"/>
    </location>
</feature>
<organism evidence="3 4">
    <name type="scientific">Mycolicibacterium lutetiense</name>
    <dbReference type="NCBI Taxonomy" id="1641992"/>
    <lineage>
        <taxon>Bacteria</taxon>
        <taxon>Bacillati</taxon>
        <taxon>Actinomycetota</taxon>
        <taxon>Actinomycetes</taxon>
        <taxon>Mycobacteriales</taxon>
        <taxon>Mycobacteriaceae</taxon>
        <taxon>Mycolicibacterium</taxon>
    </lineage>
</organism>
<keyword evidence="4" id="KW-1185">Reference proteome</keyword>
<evidence type="ECO:0000313" key="4">
    <source>
        <dbReference type="Proteomes" id="UP000694460"/>
    </source>
</evidence>
<feature type="transmembrane region" description="Helical" evidence="2">
    <location>
        <begin position="129"/>
        <end position="150"/>
    </location>
</feature>
<dbReference type="EMBL" id="JAGIOP010000002">
    <property type="protein sequence ID" value="MBP2454736.1"/>
    <property type="molecule type" value="Genomic_DNA"/>
</dbReference>
<evidence type="ECO:0000313" key="3">
    <source>
        <dbReference type="EMBL" id="MBP2454736.1"/>
    </source>
</evidence>
<evidence type="ECO:0000256" key="1">
    <source>
        <dbReference type="SAM" id="MobiDB-lite"/>
    </source>
</evidence>
<accession>A0ABS4ZZX1</accession>
<dbReference type="Proteomes" id="UP000694460">
    <property type="component" value="Unassembled WGS sequence"/>
</dbReference>
<evidence type="ECO:0008006" key="5">
    <source>
        <dbReference type="Google" id="ProtNLM"/>
    </source>
</evidence>
<sequence>MTSAISQFRPGPVEAVTTPTIWHPLWRTAFRFCVVYFGLYCVLTTYIPFELLGVLGRWIRSGPWVVLLTDPVTGWVGRTFFGVDAVLHEDSGAGDQTAIWVLVFCILVAAVVATAMWTAVDRRTSHPRLAAWFTLFLRLCLGGQMLSFGFSKLIPIQMPGPTLTQLLQPYGNLSPMSVLWLQVGSSYPYEMALGAAEVVAGLLLFVPRTAVLGAAVSLASMAQILLMNMTFDVPEKLLSSHLLLISLFLLAPYLRRLVNVFVLQRTCEPLTQPSLFTDARRNRIAAWVQMTIGIWVAFSGGFDRWVVWQDQYGAASPKSELYGIWEVRDFTLDGQPLPPLTTDENRWQRLIFDDPAAATYQQMNGELVPVRADFLSDSRLELTTLTNATGGNDGRRPPFATLSADQPTPDRLLLHGQLRDRPVAINLERVDPNNFTLRSRGFHWVQDYAYFG</sequence>